<evidence type="ECO:0008006" key="3">
    <source>
        <dbReference type="Google" id="ProtNLM"/>
    </source>
</evidence>
<reference evidence="1 2" key="1">
    <citation type="submission" date="2020-11" db="EMBL/GenBank/DDBJ databases">
        <title>Winogradskyella marina sp. nov., isolated from marine sediment.</title>
        <authorList>
            <person name="Bo J."/>
            <person name="Wang S."/>
            <person name="Song X."/>
            <person name="Du Z."/>
        </authorList>
    </citation>
    <scope>NUCLEOTIDE SEQUENCE [LARGE SCALE GENOMIC DNA]</scope>
    <source>
        <strain evidence="1 2">F6397</strain>
    </source>
</reference>
<dbReference type="Proteomes" id="UP000611215">
    <property type="component" value="Unassembled WGS sequence"/>
</dbReference>
<comment type="caution">
    <text evidence="1">The sequence shown here is derived from an EMBL/GenBank/DDBJ whole genome shotgun (WGS) entry which is preliminary data.</text>
</comment>
<keyword evidence="2" id="KW-1185">Reference proteome</keyword>
<evidence type="ECO:0000313" key="1">
    <source>
        <dbReference type="EMBL" id="MBF8150330.1"/>
    </source>
</evidence>
<gene>
    <name evidence="1" type="ORF">ITJ86_10520</name>
</gene>
<dbReference type="EMBL" id="JADOET010000008">
    <property type="protein sequence ID" value="MBF8150330.1"/>
    <property type="molecule type" value="Genomic_DNA"/>
</dbReference>
<organism evidence="1 2">
    <name type="scientific">Winogradskyella marina</name>
    <dbReference type="NCBI Taxonomy" id="2785530"/>
    <lineage>
        <taxon>Bacteria</taxon>
        <taxon>Pseudomonadati</taxon>
        <taxon>Bacteroidota</taxon>
        <taxon>Flavobacteriia</taxon>
        <taxon>Flavobacteriales</taxon>
        <taxon>Flavobacteriaceae</taxon>
        <taxon>Winogradskyella</taxon>
    </lineage>
</organism>
<protein>
    <recommendedName>
        <fullName evidence="3">Glycine dehydrogenase</fullName>
    </recommendedName>
</protein>
<sequence>MKKSFLFISCEEAKLICDKSQYDEATTWEIVKLRIRLFYCGITKTYSRKNVKLSETIETSKVQCLKAEERDKLQSTLDKELTKQQQN</sequence>
<accession>A0ABS0ELP0</accession>
<proteinExistence type="predicted"/>
<name>A0ABS0ELP0_9FLAO</name>
<evidence type="ECO:0000313" key="2">
    <source>
        <dbReference type="Proteomes" id="UP000611215"/>
    </source>
</evidence>
<dbReference type="RefSeq" id="WP_195871601.1">
    <property type="nucleotide sequence ID" value="NZ_JADOET010000008.1"/>
</dbReference>